<accession>A0ABY1QZZ7</accession>
<dbReference type="Gene3D" id="3.30.1150.10">
    <property type="match status" value="1"/>
</dbReference>
<sequence length="92" mass="10943">MTHFWKELRNNLELKRFNWNNIFTVDTEFTITKEGRLEEPLLTKPTGLAEFDRMVIYGLKRMKKKWESAKVNGLPVNYRVKFTFSGVTDIVD</sequence>
<reference evidence="1 2" key="1">
    <citation type="submission" date="2017-05" db="EMBL/GenBank/DDBJ databases">
        <authorList>
            <person name="Varghese N."/>
            <person name="Submissions S."/>
        </authorList>
    </citation>
    <scope>NUCLEOTIDE SEQUENCE [LARGE SCALE GENOMIC DNA]</scope>
    <source>
        <strain evidence="1 2">DSM 18015</strain>
    </source>
</reference>
<evidence type="ECO:0000313" key="1">
    <source>
        <dbReference type="EMBL" id="SMP91002.1"/>
    </source>
</evidence>
<dbReference type="Proteomes" id="UP001158050">
    <property type="component" value="Unassembled WGS sequence"/>
</dbReference>
<gene>
    <name evidence="1" type="ORF">SAMN05421679_102546</name>
</gene>
<name>A0ABY1QZZ7_9FLAO</name>
<dbReference type="EMBL" id="FXUO01000002">
    <property type="protein sequence ID" value="SMP91002.1"/>
    <property type="molecule type" value="Genomic_DNA"/>
</dbReference>
<organism evidence="1 2">
    <name type="scientific">Epilithonimonas pallida</name>
    <dbReference type="NCBI Taxonomy" id="373671"/>
    <lineage>
        <taxon>Bacteria</taxon>
        <taxon>Pseudomonadati</taxon>
        <taxon>Bacteroidota</taxon>
        <taxon>Flavobacteriia</taxon>
        <taxon>Flavobacteriales</taxon>
        <taxon>Weeksellaceae</taxon>
        <taxon>Chryseobacterium group</taxon>
        <taxon>Epilithonimonas</taxon>
    </lineage>
</organism>
<dbReference type="SUPFAM" id="SSF74653">
    <property type="entry name" value="TolA/TonB C-terminal domain"/>
    <property type="match status" value="1"/>
</dbReference>
<protein>
    <submittedName>
        <fullName evidence="1">TonB protein C-terminal</fullName>
    </submittedName>
</protein>
<proteinExistence type="predicted"/>
<evidence type="ECO:0000313" key="2">
    <source>
        <dbReference type="Proteomes" id="UP001158050"/>
    </source>
</evidence>
<keyword evidence="2" id="KW-1185">Reference proteome</keyword>
<comment type="caution">
    <text evidence="1">The sequence shown here is derived from an EMBL/GenBank/DDBJ whole genome shotgun (WGS) entry which is preliminary data.</text>
</comment>
<dbReference type="RefSeq" id="WP_283416022.1">
    <property type="nucleotide sequence ID" value="NZ_FXUO01000002.1"/>
</dbReference>